<sequence>MYGKTTQALRGLQPDQSALHQKGHRPTRSNELRPQRALERLPIIVSKNTSKVDLDDSDEFVDEFGFIAAGLPPGEERKIIVNLMSVSVAFTILYGAFRSMANLQTSMHAEKGLGSSSLAAIYASVVVSSLFLPAFLIRRLTVKWTMSLSMLGYSVFIAAQFYPRFYTLIPAGIVLGLCSAPMWISQATYVTHLAYVYSVVTKEKADMVIMRFYGIFFLFFETSQIWGNLVSSIVLSYSKYKPLPPDSEYLKRCGAEFCPQDKDKQHAHFLANHLKPAPEDLYTLATIYIVCALSSSAFIAVNVDSLRKYGEHERRASSTHVSVKFYKATLTHMKHPYSILLIPLSVWCGVEHGFITADYTQAFVNCAISIHHVGWVMMAYGVLASIFSMSLSPITEITGRIPVISFGAGLNLLLLFVMMHWRPTSTEPMLFYVIAAGWGMADVVWQTQLNGNNSRVADTAQRHSSTVTTPSPCLVVVWQTQLNGNNSLSLFDVVWKTQLNGNNSLSLSDVVWQTQLNGNNSLSLSDVVWKTQLNGNNSLSLSDVVWQTQLNGNNSLSLSDVVWQLNGNNFFSLSDVVWQTQLNGNNSLSLFDVVWKTQLNGISTVIFVWLCFHACAALVGTLFPTREEVAYSNYRLFEALGFAVAYAYSPYICVKPELYFLTGVLTVGMLGYIAVEILERRRKDDAVVRLTPDLRSHVSARQRQRPILVAESGVPSSSATQAELPGFVAT</sequence>
<feature type="transmembrane region" description="Helical" evidence="7">
    <location>
        <begin position="636"/>
        <end position="652"/>
    </location>
</feature>
<feature type="transmembrane region" description="Helical" evidence="7">
    <location>
        <begin position="168"/>
        <end position="200"/>
    </location>
</feature>
<evidence type="ECO:0000256" key="7">
    <source>
        <dbReference type="SAM" id="Phobius"/>
    </source>
</evidence>
<feature type="transmembrane region" description="Helical" evidence="7">
    <location>
        <begin position="658"/>
        <end position="675"/>
    </location>
</feature>
<feature type="transmembrane region" description="Helical" evidence="7">
    <location>
        <begin position="212"/>
        <end position="237"/>
    </location>
</feature>
<dbReference type="Pfam" id="PF05978">
    <property type="entry name" value="UNC-93"/>
    <property type="match status" value="1"/>
</dbReference>
<keyword evidence="4 7" id="KW-1133">Transmembrane helix</keyword>
<proteinExistence type="inferred from homology"/>
<dbReference type="PANTHER" id="PTHR19444:SF13">
    <property type="entry name" value="PROTEIN UNC-93 HOMOLOG A"/>
    <property type="match status" value="1"/>
</dbReference>
<feature type="transmembrane region" description="Helical" evidence="7">
    <location>
        <begin position="606"/>
        <end position="624"/>
    </location>
</feature>
<keyword evidence="5 7" id="KW-0472">Membrane</keyword>
<keyword evidence="3 7" id="KW-0812">Transmembrane</keyword>
<dbReference type="AlphaFoldDB" id="A0A7R9HZ88"/>
<feature type="compositionally biased region" description="Polar residues" evidence="6">
    <location>
        <begin position="1"/>
        <end position="19"/>
    </location>
</feature>
<comment type="subcellular location">
    <subcellularLocation>
        <location evidence="1">Membrane</location>
        <topology evidence="1">Multi-pass membrane protein</topology>
    </subcellularLocation>
</comment>
<evidence type="ECO:0000256" key="6">
    <source>
        <dbReference type="SAM" id="MobiDB-lite"/>
    </source>
</evidence>
<reference evidence="8" key="1">
    <citation type="submission" date="2020-11" db="EMBL/GenBank/DDBJ databases">
        <authorList>
            <person name="Tran Van P."/>
        </authorList>
    </citation>
    <scope>NUCLEOTIDE SEQUENCE</scope>
</reference>
<gene>
    <name evidence="8" type="ORF">TBIB3V08_LOCUS3483</name>
</gene>
<feature type="transmembrane region" description="Helical" evidence="7">
    <location>
        <begin position="117"/>
        <end position="137"/>
    </location>
</feature>
<organism evidence="8">
    <name type="scientific">Timema bartmani</name>
    <dbReference type="NCBI Taxonomy" id="61472"/>
    <lineage>
        <taxon>Eukaryota</taxon>
        <taxon>Metazoa</taxon>
        <taxon>Ecdysozoa</taxon>
        <taxon>Arthropoda</taxon>
        <taxon>Hexapoda</taxon>
        <taxon>Insecta</taxon>
        <taxon>Pterygota</taxon>
        <taxon>Neoptera</taxon>
        <taxon>Polyneoptera</taxon>
        <taxon>Phasmatodea</taxon>
        <taxon>Timematodea</taxon>
        <taxon>Timematoidea</taxon>
        <taxon>Timematidae</taxon>
        <taxon>Timema</taxon>
    </lineage>
</organism>
<feature type="transmembrane region" description="Helical" evidence="7">
    <location>
        <begin position="397"/>
        <end position="417"/>
    </location>
</feature>
<feature type="transmembrane region" description="Helical" evidence="7">
    <location>
        <begin position="281"/>
        <end position="301"/>
    </location>
</feature>
<feature type="region of interest" description="Disordered" evidence="6">
    <location>
        <begin position="1"/>
        <end position="33"/>
    </location>
</feature>
<dbReference type="SUPFAM" id="SSF103473">
    <property type="entry name" value="MFS general substrate transporter"/>
    <property type="match status" value="1"/>
</dbReference>
<protein>
    <recommendedName>
        <fullName evidence="9">UNC93-like protein</fullName>
    </recommendedName>
</protein>
<evidence type="ECO:0000256" key="1">
    <source>
        <dbReference type="ARBA" id="ARBA00004141"/>
    </source>
</evidence>
<dbReference type="GO" id="GO:0016020">
    <property type="term" value="C:membrane"/>
    <property type="evidence" value="ECO:0007669"/>
    <property type="project" value="UniProtKB-SubCell"/>
</dbReference>
<dbReference type="InterPro" id="IPR036259">
    <property type="entry name" value="MFS_trans_sf"/>
</dbReference>
<evidence type="ECO:0000256" key="3">
    <source>
        <dbReference type="ARBA" id="ARBA00022692"/>
    </source>
</evidence>
<dbReference type="InterPro" id="IPR010291">
    <property type="entry name" value="Ion_channel_UNC-93"/>
</dbReference>
<name>A0A7R9HZ88_9NEOP</name>
<comment type="similarity">
    <text evidence="2">Belongs to the unc-93 family.</text>
</comment>
<evidence type="ECO:0000256" key="5">
    <source>
        <dbReference type="ARBA" id="ARBA00023136"/>
    </source>
</evidence>
<feature type="region of interest" description="Disordered" evidence="6">
    <location>
        <begin position="711"/>
        <end position="730"/>
    </location>
</feature>
<evidence type="ECO:0008006" key="9">
    <source>
        <dbReference type="Google" id="ProtNLM"/>
    </source>
</evidence>
<evidence type="ECO:0000313" key="8">
    <source>
        <dbReference type="EMBL" id="CAD7441006.1"/>
    </source>
</evidence>
<dbReference type="EMBL" id="OD565160">
    <property type="protein sequence ID" value="CAD7441006.1"/>
    <property type="molecule type" value="Genomic_DNA"/>
</dbReference>
<feature type="transmembrane region" description="Helical" evidence="7">
    <location>
        <begin position="144"/>
        <end position="162"/>
    </location>
</feature>
<feature type="transmembrane region" description="Helical" evidence="7">
    <location>
        <begin position="373"/>
        <end position="391"/>
    </location>
</feature>
<evidence type="ECO:0000256" key="4">
    <source>
        <dbReference type="ARBA" id="ARBA00022989"/>
    </source>
</evidence>
<evidence type="ECO:0000256" key="2">
    <source>
        <dbReference type="ARBA" id="ARBA00009172"/>
    </source>
</evidence>
<accession>A0A7R9HZ88</accession>
<feature type="transmembrane region" description="Helical" evidence="7">
    <location>
        <begin position="79"/>
        <end position="97"/>
    </location>
</feature>
<dbReference type="InterPro" id="IPR051951">
    <property type="entry name" value="UNC-93_regulatory"/>
</dbReference>
<dbReference type="PANTHER" id="PTHR19444">
    <property type="entry name" value="UNC-93 RELATED"/>
    <property type="match status" value="1"/>
</dbReference>